<evidence type="ECO:0000256" key="2">
    <source>
        <dbReference type="ARBA" id="ARBA00022801"/>
    </source>
</evidence>
<evidence type="ECO:0000313" key="4">
    <source>
        <dbReference type="EMBL" id="MBM9504516.1"/>
    </source>
</evidence>
<dbReference type="InterPro" id="IPR002053">
    <property type="entry name" value="Glyco_hydro_25"/>
</dbReference>
<dbReference type="PROSITE" id="PS51904">
    <property type="entry name" value="GLYCOSYL_HYDROL_F25_2"/>
    <property type="match status" value="1"/>
</dbReference>
<comment type="caution">
    <text evidence="4">The sequence shown here is derived from an EMBL/GenBank/DDBJ whole genome shotgun (WGS) entry which is preliminary data.</text>
</comment>
<keyword evidence="3" id="KW-0326">Glycosidase</keyword>
<evidence type="ECO:0000256" key="1">
    <source>
        <dbReference type="ARBA" id="ARBA00010646"/>
    </source>
</evidence>
<protein>
    <submittedName>
        <fullName evidence="4">Muramidase</fullName>
    </submittedName>
</protein>
<dbReference type="Proteomes" id="UP000749040">
    <property type="component" value="Unassembled WGS sequence"/>
</dbReference>
<dbReference type="InterPro" id="IPR017853">
    <property type="entry name" value="GH"/>
</dbReference>
<evidence type="ECO:0000313" key="5">
    <source>
        <dbReference type="Proteomes" id="UP000749040"/>
    </source>
</evidence>
<dbReference type="EMBL" id="JADKYB010000004">
    <property type="protein sequence ID" value="MBM9504516.1"/>
    <property type="molecule type" value="Genomic_DNA"/>
</dbReference>
<reference evidence="4 5" key="1">
    <citation type="submission" date="2021-01" db="EMBL/GenBank/DDBJ databases">
        <title>Streptomyces acididurans sp. nov., isolated from a peat swamp forest soil.</title>
        <authorList>
            <person name="Chantavorakit T."/>
            <person name="Duangmal K."/>
        </authorList>
    </citation>
    <scope>NUCLEOTIDE SEQUENCE [LARGE SCALE GENOMIC DNA]</scope>
    <source>
        <strain evidence="4 5">KK5PA1</strain>
    </source>
</reference>
<organism evidence="4 5">
    <name type="scientific">Actinacidiphila acididurans</name>
    <dbReference type="NCBI Taxonomy" id="2784346"/>
    <lineage>
        <taxon>Bacteria</taxon>
        <taxon>Bacillati</taxon>
        <taxon>Actinomycetota</taxon>
        <taxon>Actinomycetes</taxon>
        <taxon>Kitasatosporales</taxon>
        <taxon>Streptomycetaceae</taxon>
        <taxon>Actinacidiphila</taxon>
    </lineage>
</organism>
<dbReference type="CDD" id="cd00599">
    <property type="entry name" value="GH25_muramidase"/>
    <property type="match status" value="1"/>
</dbReference>
<sequence length="191" mass="21130">MIKGVDVSSFQSTTYSLTGLDFVFVKATQSTNYVNPHMPAQVQRARNAGVVVGMYHFLVRGNIKAQAAYFVAKAGARPGEILACDWEANTDGTFPSNAEKDEFLAEVKRLAPKHRVVLYCNRDYWLNHDRTSVCGDGLWIADYSHPAGHPAIKHAWLFNQYSAANNTDSDVGNFSTRAALKQWAGYPPATK</sequence>
<dbReference type="Pfam" id="PF01183">
    <property type="entry name" value="Glyco_hydro_25"/>
    <property type="match status" value="1"/>
</dbReference>
<keyword evidence="5" id="KW-1185">Reference proteome</keyword>
<comment type="similarity">
    <text evidence="1">Belongs to the glycosyl hydrolase 25 family.</text>
</comment>
<dbReference type="SUPFAM" id="SSF51445">
    <property type="entry name" value="(Trans)glycosidases"/>
    <property type="match status" value="1"/>
</dbReference>
<dbReference type="Gene3D" id="3.20.20.80">
    <property type="entry name" value="Glycosidases"/>
    <property type="match status" value="1"/>
</dbReference>
<dbReference type="SMART" id="SM00641">
    <property type="entry name" value="Glyco_25"/>
    <property type="match status" value="1"/>
</dbReference>
<dbReference type="RefSeq" id="WP_205356402.1">
    <property type="nucleotide sequence ID" value="NZ_JADKYB010000004.1"/>
</dbReference>
<evidence type="ECO:0000256" key="3">
    <source>
        <dbReference type="ARBA" id="ARBA00023295"/>
    </source>
</evidence>
<keyword evidence="2" id="KW-0378">Hydrolase</keyword>
<dbReference type="PANTHER" id="PTHR34135:SF2">
    <property type="entry name" value="LYSOZYME"/>
    <property type="match status" value="1"/>
</dbReference>
<accession>A0ABS2TMF1</accession>
<proteinExistence type="inferred from homology"/>
<dbReference type="PANTHER" id="PTHR34135">
    <property type="entry name" value="LYSOZYME"/>
    <property type="match status" value="1"/>
</dbReference>
<dbReference type="InterPro" id="IPR018077">
    <property type="entry name" value="Glyco_hydro_fam25_subgr"/>
</dbReference>
<gene>
    <name evidence="4" type="ORF">ITX44_08205</name>
</gene>
<name>A0ABS2TMF1_9ACTN</name>